<dbReference type="Proteomes" id="UP000662747">
    <property type="component" value="Chromosome"/>
</dbReference>
<evidence type="ECO:0000259" key="4">
    <source>
        <dbReference type="Pfam" id="PF02678"/>
    </source>
</evidence>
<dbReference type="CDD" id="cd02909">
    <property type="entry name" value="cupin_pirin_N"/>
    <property type="match status" value="1"/>
</dbReference>
<keyword evidence="7" id="KW-1185">Reference proteome</keyword>
<dbReference type="InterPro" id="IPR014710">
    <property type="entry name" value="RmlC-like_jellyroll"/>
</dbReference>
<gene>
    <name evidence="6" type="ORF">JY651_05770</name>
</gene>
<dbReference type="PIRSF" id="PIRSF006232">
    <property type="entry name" value="Pirin"/>
    <property type="match status" value="1"/>
</dbReference>
<evidence type="ECO:0000259" key="5">
    <source>
        <dbReference type="Pfam" id="PF05726"/>
    </source>
</evidence>
<evidence type="ECO:0000313" key="7">
    <source>
        <dbReference type="Proteomes" id="UP000662747"/>
    </source>
</evidence>
<comment type="similarity">
    <text evidence="1 2">Belongs to the pirin family.</text>
</comment>
<dbReference type="PANTHER" id="PTHR43594">
    <property type="entry name" value="QUERCETIN 2,3-DIOXYGENASE"/>
    <property type="match status" value="1"/>
</dbReference>
<proteinExistence type="inferred from homology"/>
<feature type="domain" description="Pirin N-terminal" evidence="4">
    <location>
        <begin position="52"/>
        <end position="148"/>
    </location>
</feature>
<dbReference type="InterPro" id="IPR011051">
    <property type="entry name" value="RmlC_Cupin_sf"/>
</dbReference>
<dbReference type="InterPro" id="IPR053186">
    <property type="entry name" value="QDO-related"/>
</dbReference>
<dbReference type="Pfam" id="PF02678">
    <property type="entry name" value="Pirin"/>
    <property type="match status" value="1"/>
</dbReference>
<dbReference type="InterPro" id="IPR003829">
    <property type="entry name" value="Pirin_N_dom"/>
</dbReference>
<dbReference type="Pfam" id="PF05726">
    <property type="entry name" value="Pirin_C"/>
    <property type="match status" value="1"/>
</dbReference>
<accession>A0ABX7P163</accession>
<feature type="domain" description="Pirin C-terminal" evidence="5">
    <location>
        <begin position="206"/>
        <end position="306"/>
    </location>
</feature>
<evidence type="ECO:0000313" key="6">
    <source>
        <dbReference type="EMBL" id="QSQ24459.1"/>
    </source>
</evidence>
<dbReference type="SUPFAM" id="SSF51182">
    <property type="entry name" value="RmlC-like cupins"/>
    <property type="match status" value="1"/>
</dbReference>
<organism evidence="6 7">
    <name type="scientific">Pyxidicoccus parkwayensis</name>
    <dbReference type="NCBI Taxonomy" id="2813578"/>
    <lineage>
        <taxon>Bacteria</taxon>
        <taxon>Pseudomonadati</taxon>
        <taxon>Myxococcota</taxon>
        <taxon>Myxococcia</taxon>
        <taxon>Myxococcales</taxon>
        <taxon>Cystobacterineae</taxon>
        <taxon>Myxococcaceae</taxon>
        <taxon>Pyxidicoccus</taxon>
    </lineage>
</organism>
<evidence type="ECO:0000256" key="1">
    <source>
        <dbReference type="ARBA" id="ARBA00008416"/>
    </source>
</evidence>
<dbReference type="InterPro" id="IPR012093">
    <property type="entry name" value="Pirin"/>
</dbReference>
<sequence length="316" mass="33687">MTTTTQTLSPSASTRSLPRARTLESVHGGGELHWVGDGFRVNTLVPSRGLPQERTSPFLLLDYHPRYEYPALAEGQRGVGWHPHRGFETVTLAFEGSVAHRDTAGHSGVIGPGDVQWMTAASGILHEEYHAKSFARGGGPFEMLQLWVNLPGAKKMSAPGYQPITTAQIPVVPVEGGGSTSQVRVIAGEYGGTRGPARTFTPITLLDVRLGAGTKLEVPVPAHYNTLVLVASGRVSADGDTVTTGELAVFANDGEHLSLSAVEDTHLVVLAGEPIHEPIAHMGPFVMNTQRELVQAIHDFEAGEFGEIPEDAAPRS</sequence>
<reference evidence="6 7" key="1">
    <citation type="submission" date="2021-02" db="EMBL/GenBank/DDBJ databases">
        <title>De Novo genome assembly of isolated myxobacteria.</title>
        <authorList>
            <person name="Stevens D.C."/>
        </authorList>
    </citation>
    <scope>NUCLEOTIDE SEQUENCE [LARGE SCALE GENOMIC DNA]</scope>
    <source>
        <strain evidence="7">SCPEA02</strain>
    </source>
</reference>
<feature type="region of interest" description="Disordered" evidence="3">
    <location>
        <begin position="1"/>
        <end position="20"/>
    </location>
</feature>
<feature type="compositionally biased region" description="Polar residues" evidence="3">
    <location>
        <begin position="1"/>
        <end position="16"/>
    </location>
</feature>
<protein>
    <submittedName>
        <fullName evidence="6">Pirin family protein</fullName>
    </submittedName>
</protein>
<dbReference type="InterPro" id="IPR008778">
    <property type="entry name" value="Pirin_C_dom"/>
</dbReference>
<dbReference type="Gene3D" id="2.60.120.10">
    <property type="entry name" value="Jelly Rolls"/>
    <property type="match status" value="2"/>
</dbReference>
<dbReference type="EMBL" id="CP071090">
    <property type="protein sequence ID" value="QSQ24459.1"/>
    <property type="molecule type" value="Genomic_DNA"/>
</dbReference>
<evidence type="ECO:0000256" key="2">
    <source>
        <dbReference type="RuleBase" id="RU003457"/>
    </source>
</evidence>
<name>A0ABX7P163_9BACT</name>
<dbReference type="CDD" id="cd02247">
    <property type="entry name" value="cupin_pirin_C"/>
    <property type="match status" value="1"/>
</dbReference>
<evidence type="ECO:0000256" key="3">
    <source>
        <dbReference type="SAM" id="MobiDB-lite"/>
    </source>
</evidence>
<dbReference type="PANTHER" id="PTHR43594:SF1">
    <property type="entry name" value="QUERCETIN 2,3-DIOXYGENASE PA2418-RELATED"/>
    <property type="match status" value="1"/>
</dbReference>